<accession>A0A0N9HX34</accession>
<organism evidence="2 3">
    <name type="scientific">Kibdelosporangium phytohabitans</name>
    <dbReference type="NCBI Taxonomy" id="860235"/>
    <lineage>
        <taxon>Bacteria</taxon>
        <taxon>Bacillati</taxon>
        <taxon>Actinomycetota</taxon>
        <taxon>Actinomycetes</taxon>
        <taxon>Pseudonocardiales</taxon>
        <taxon>Pseudonocardiaceae</taxon>
        <taxon>Kibdelosporangium</taxon>
    </lineage>
</organism>
<feature type="signal peptide" evidence="1">
    <location>
        <begin position="1"/>
        <end position="25"/>
    </location>
</feature>
<feature type="chain" id="PRO_5006035605" description="SH3b domain-containing protein" evidence="1">
    <location>
        <begin position="26"/>
        <end position="118"/>
    </location>
</feature>
<keyword evidence="3" id="KW-1185">Reference proteome</keyword>
<evidence type="ECO:0000313" key="3">
    <source>
        <dbReference type="Proteomes" id="UP000063699"/>
    </source>
</evidence>
<reference evidence="2 3" key="1">
    <citation type="submission" date="2015-07" db="EMBL/GenBank/DDBJ databases">
        <title>Genome sequencing of Kibdelosporangium phytohabitans.</title>
        <authorList>
            <person name="Qin S."/>
            <person name="Xing K."/>
        </authorList>
    </citation>
    <scope>NUCLEOTIDE SEQUENCE [LARGE SCALE GENOMIC DNA]</scope>
    <source>
        <strain evidence="2 3">KLBMP1111</strain>
    </source>
</reference>
<evidence type="ECO:0000313" key="2">
    <source>
        <dbReference type="EMBL" id="ALG07771.1"/>
    </source>
</evidence>
<sequence length="118" mass="12383">MRKLFTWAIPVLLIASSLPAGTAGAAATATLSCPPLGVPPNRDAVDRTATRGAIFYAQPGFDCPQNGTLAVGERVDAFCYHDNDGRRWTFAQRRTTPATRGWVSGGALNGGGSTVPCF</sequence>
<gene>
    <name evidence="2" type="ORF">AOZ06_13395</name>
</gene>
<dbReference type="EMBL" id="CP012752">
    <property type="protein sequence ID" value="ALG07771.1"/>
    <property type="molecule type" value="Genomic_DNA"/>
</dbReference>
<keyword evidence="1" id="KW-0732">Signal</keyword>
<name>A0A0N9HX34_9PSEU</name>
<dbReference type="AlphaFoldDB" id="A0A0N9HX34"/>
<evidence type="ECO:0008006" key="4">
    <source>
        <dbReference type="Google" id="ProtNLM"/>
    </source>
</evidence>
<dbReference type="KEGG" id="kphy:AOZ06_13395"/>
<evidence type="ECO:0000256" key="1">
    <source>
        <dbReference type="SAM" id="SignalP"/>
    </source>
</evidence>
<dbReference type="Proteomes" id="UP000063699">
    <property type="component" value="Chromosome"/>
</dbReference>
<dbReference type="RefSeq" id="WP_054289681.1">
    <property type="nucleotide sequence ID" value="NZ_CP012752.1"/>
</dbReference>
<dbReference type="PROSITE" id="PS51257">
    <property type="entry name" value="PROKAR_LIPOPROTEIN"/>
    <property type="match status" value="1"/>
</dbReference>
<protein>
    <recommendedName>
        <fullName evidence="4">SH3b domain-containing protein</fullName>
    </recommendedName>
</protein>
<proteinExistence type="predicted"/>